<dbReference type="CDD" id="cd04301">
    <property type="entry name" value="NAT_SF"/>
    <property type="match status" value="1"/>
</dbReference>
<dbReference type="Proteomes" id="UP001148299">
    <property type="component" value="Unassembled WGS sequence"/>
</dbReference>
<dbReference type="SUPFAM" id="SSF55729">
    <property type="entry name" value="Acyl-CoA N-acyltransferases (Nat)"/>
    <property type="match status" value="1"/>
</dbReference>
<dbReference type="GO" id="GO:0016747">
    <property type="term" value="F:acyltransferase activity, transferring groups other than amino-acyl groups"/>
    <property type="evidence" value="ECO:0007669"/>
    <property type="project" value="InterPro"/>
</dbReference>
<dbReference type="EMBL" id="JAPZBR010000004">
    <property type="protein sequence ID" value="KAJ5354669.1"/>
    <property type="molecule type" value="Genomic_DNA"/>
</dbReference>
<evidence type="ECO:0000259" key="1">
    <source>
        <dbReference type="PROSITE" id="PS51186"/>
    </source>
</evidence>
<accession>A0A9W9US96</accession>
<organism evidence="2 3">
    <name type="scientific">Penicillium brevicompactum</name>
    <dbReference type="NCBI Taxonomy" id="5074"/>
    <lineage>
        <taxon>Eukaryota</taxon>
        <taxon>Fungi</taxon>
        <taxon>Dikarya</taxon>
        <taxon>Ascomycota</taxon>
        <taxon>Pezizomycotina</taxon>
        <taxon>Eurotiomycetes</taxon>
        <taxon>Eurotiomycetidae</taxon>
        <taxon>Eurotiales</taxon>
        <taxon>Aspergillaceae</taxon>
        <taxon>Penicillium</taxon>
    </lineage>
</organism>
<keyword evidence="3" id="KW-1185">Reference proteome</keyword>
<evidence type="ECO:0000313" key="2">
    <source>
        <dbReference type="EMBL" id="KAJ5354669.1"/>
    </source>
</evidence>
<gene>
    <name evidence="2" type="ORF">N7541_005713</name>
</gene>
<reference evidence="2" key="2">
    <citation type="journal article" date="2023" name="IMA Fungus">
        <title>Comparative genomic study of the Penicillium genus elucidates a diverse pangenome and 15 lateral gene transfer events.</title>
        <authorList>
            <person name="Petersen C."/>
            <person name="Sorensen T."/>
            <person name="Nielsen M.R."/>
            <person name="Sondergaard T.E."/>
            <person name="Sorensen J.L."/>
            <person name="Fitzpatrick D.A."/>
            <person name="Frisvad J.C."/>
            <person name="Nielsen K.L."/>
        </authorList>
    </citation>
    <scope>NUCLEOTIDE SEQUENCE</scope>
    <source>
        <strain evidence="2">IBT 35675</strain>
    </source>
</reference>
<protein>
    <recommendedName>
        <fullName evidence="1">N-acetyltransferase domain-containing protein</fullName>
    </recommendedName>
</protein>
<dbReference type="Gene3D" id="3.40.630.30">
    <property type="match status" value="1"/>
</dbReference>
<dbReference type="AlphaFoldDB" id="A0A9W9US96"/>
<dbReference type="Pfam" id="PF13302">
    <property type="entry name" value="Acetyltransf_3"/>
    <property type="match status" value="1"/>
</dbReference>
<dbReference type="InterPro" id="IPR000182">
    <property type="entry name" value="GNAT_dom"/>
</dbReference>
<dbReference type="PANTHER" id="PTHR43415:SF3">
    <property type="entry name" value="GNAT-FAMILY ACETYLTRANSFERASE"/>
    <property type="match status" value="1"/>
</dbReference>
<proteinExistence type="predicted"/>
<evidence type="ECO:0000313" key="3">
    <source>
        <dbReference type="Proteomes" id="UP001148299"/>
    </source>
</evidence>
<name>A0A9W9US96_PENBR</name>
<feature type="domain" description="N-acetyltransferase" evidence="1">
    <location>
        <begin position="105"/>
        <end position="201"/>
    </location>
</feature>
<comment type="caution">
    <text evidence="2">The sequence shown here is derived from an EMBL/GenBank/DDBJ whole genome shotgun (WGS) entry which is preliminary data.</text>
</comment>
<sequence>MGSIQAPMELYKSKRLIYRAPEDSAEDKEFLHRSIVNDTTIQTLSTMRLKRPANKAAAEDFIKSMQGAVLGVLICLPVDAPEEANTTTASDSSPSNPTSGPRAIPIGHLNIFNKLGPDTAHHRNAMLGISFAEEYRGKGYGGEAINWALDWAFQHGGYHRICIGAFSFNTNALKLYRKLGFVDEGREREAIIHLRKWHDIVNLSILEHEWEALRAKGSDDPERN</sequence>
<dbReference type="InterPro" id="IPR016181">
    <property type="entry name" value="Acyl_CoA_acyltransferase"/>
</dbReference>
<dbReference type="PANTHER" id="PTHR43415">
    <property type="entry name" value="SPERMIDINE N(1)-ACETYLTRANSFERASE"/>
    <property type="match status" value="1"/>
</dbReference>
<reference evidence="2" key="1">
    <citation type="submission" date="2022-12" db="EMBL/GenBank/DDBJ databases">
        <authorList>
            <person name="Petersen C."/>
        </authorList>
    </citation>
    <scope>NUCLEOTIDE SEQUENCE</scope>
    <source>
        <strain evidence="2">IBT 35675</strain>
    </source>
</reference>
<dbReference type="PROSITE" id="PS51186">
    <property type="entry name" value="GNAT"/>
    <property type="match status" value="1"/>
</dbReference>